<comment type="similarity">
    <text evidence="2 13">Belongs to the CorA metal ion transporter (MIT) (TC 1.A.35) family.</text>
</comment>
<reference evidence="14 15" key="1">
    <citation type="journal article" date="2013" name="Genome Announc.">
        <title>Draft Genome Sequence of Cesiribacter andamanensis Strain AMV16T, Isolated from a Soil Sample from a Mud Volcano in the Andaman Islands, India.</title>
        <authorList>
            <person name="Shivaji S."/>
            <person name="Ara S."/>
            <person name="Begum Z."/>
            <person name="Srinivas T.N."/>
            <person name="Singh A."/>
            <person name="Kumar Pinnaka A."/>
        </authorList>
    </citation>
    <scope>NUCLEOTIDE SEQUENCE [LARGE SCALE GENOMIC DNA]</scope>
    <source>
        <strain evidence="14 15">AMV16</strain>
    </source>
</reference>
<dbReference type="InterPro" id="IPR002523">
    <property type="entry name" value="MgTranspt_CorA/ZnTranspt_ZntB"/>
</dbReference>
<evidence type="ECO:0000256" key="7">
    <source>
        <dbReference type="ARBA" id="ARBA00022692"/>
    </source>
</evidence>
<dbReference type="RefSeq" id="WP_009197206.1">
    <property type="nucleotide sequence ID" value="NZ_AODQ01000151.1"/>
</dbReference>
<dbReference type="Gene3D" id="1.20.58.340">
    <property type="entry name" value="Magnesium transport protein CorA, transmembrane region"/>
    <property type="match status" value="2"/>
</dbReference>
<dbReference type="GO" id="GO:0015087">
    <property type="term" value="F:cobalt ion transmembrane transporter activity"/>
    <property type="evidence" value="ECO:0007669"/>
    <property type="project" value="UniProtKB-UniRule"/>
</dbReference>
<comment type="subcellular location">
    <subcellularLocation>
        <location evidence="1">Cell inner membrane</location>
        <topology evidence="1">Multi-pass membrane protein</topology>
    </subcellularLocation>
    <subcellularLocation>
        <location evidence="13">Membrane</location>
        <topology evidence="13">Multi-pass membrane protein</topology>
    </subcellularLocation>
</comment>
<dbReference type="InterPro" id="IPR050829">
    <property type="entry name" value="CorA_MIT"/>
</dbReference>
<dbReference type="OrthoDB" id="9803416at2"/>
<dbReference type="EMBL" id="AODQ01000151">
    <property type="protein sequence ID" value="EMR01056.1"/>
    <property type="molecule type" value="Genomic_DNA"/>
</dbReference>
<dbReference type="PANTHER" id="PTHR47685:SF1">
    <property type="entry name" value="MAGNESIUM TRANSPORT PROTEIN CORA"/>
    <property type="match status" value="1"/>
</dbReference>
<organism evidence="14 15">
    <name type="scientific">Cesiribacter andamanensis AMV16</name>
    <dbReference type="NCBI Taxonomy" id="1279009"/>
    <lineage>
        <taxon>Bacteria</taxon>
        <taxon>Pseudomonadati</taxon>
        <taxon>Bacteroidota</taxon>
        <taxon>Cytophagia</taxon>
        <taxon>Cytophagales</taxon>
        <taxon>Cesiribacteraceae</taxon>
        <taxon>Cesiribacter</taxon>
    </lineage>
</organism>
<dbReference type="Pfam" id="PF01544">
    <property type="entry name" value="CorA"/>
    <property type="match status" value="1"/>
</dbReference>
<evidence type="ECO:0000256" key="11">
    <source>
        <dbReference type="ARBA" id="ARBA00023136"/>
    </source>
</evidence>
<keyword evidence="4 13" id="KW-0813">Transport</keyword>
<evidence type="ECO:0000256" key="10">
    <source>
        <dbReference type="ARBA" id="ARBA00023065"/>
    </source>
</evidence>
<proteinExistence type="inferred from homology"/>
<sequence>MINLYYYHQNRLVKTSADEHLEDIQLDELLWVDLFSASEAEKTAIEKALGIELFTEQESEEIESSSKYAEDAHEIGINLNFLHREKGSGIYEQEAVSFILRKKTLITQRNFKFKTFFDTEKKLFSLRPRSGADVLLYLFEVRIDVDADLIEHITEQISQISRTLTRKDALNEDILLKITSLQETTITIRENIVEKQRILSSILKSDFFPKDNIEKIRIMIKDVSSLLDHTSFNFERLEFLQNTFLGLVDMEQNRVIKIFTVVTVVFMPPTLIASMYGMNFHFMPELDEVWGYPFAILLMVLSSALTLLFFKRKNWL</sequence>
<dbReference type="FunFam" id="1.20.58.340:FF:000001">
    <property type="entry name" value="Magnesium transport protein CorA"/>
    <property type="match status" value="1"/>
</dbReference>
<dbReference type="PATRIC" id="fig|1279009.4.peg.3872"/>
<dbReference type="GO" id="GO:0015095">
    <property type="term" value="F:magnesium ion transmembrane transporter activity"/>
    <property type="evidence" value="ECO:0007669"/>
    <property type="project" value="UniProtKB-UniRule"/>
</dbReference>
<dbReference type="PANTHER" id="PTHR47685">
    <property type="entry name" value="MAGNESIUM TRANSPORT PROTEIN CORA"/>
    <property type="match status" value="1"/>
</dbReference>
<evidence type="ECO:0000256" key="1">
    <source>
        <dbReference type="ARBA" id="ARBA00004429"/>
    </source>
</evidence>
<dbReference type="Proteomes" id="UP000011910">
    <property type="component" value="Unassembled WGS sequence"/>
</dbReference>
<keyword evidence="5 13" id="KW-1003">Cell membrane</keyword>
<dbReference type="InterPro" id="IPR045861">
    <property type="entry name" value="CorA_cytoplasmic_dom"/>
</dbReference>
<keyword evidence="8 13" id="KW-0460">Magnesium</keyword>
<keyword evidence="7 13" id="KW-0812">Transmembrane</keyword>
<dbReference type="GO" id="GO:0015099">
    <property type="term" value="F:nickel cation transmembrane transporter activity"/>
    <property type="evidence" value="ECO:0007669"/>
    <property type="project" value="TreeGrafter"/>
</dbReference>
<gene>
    <name evidence="14" type="primary">corA_2</name>
    <name evidence="13" type="synonym">corA</name>
    <name evidence="14" type="ORF">ADICEAN_03827</name>
</gene>
<evidence type="ECO:0000256" key="8">
    <source>
        <dbReference type="ARBA" id="ARBA00022842"/>
    </source>
</evidence>
<dbReference type="eggNOG" id="COG0598">
    <property type="taxonomic scope" value="Bacteria"/>
</dbReference>
<comment type="function">
    <text evidence="13">Mediates influx of magnesium ions.</text>
</comment>
<comment type="catalytic activity">
    <reaction evidence="12">
        <text>Mg(2+)(in) = Mg(2+)(out)</text>
        <dbReference type="Rhea" id="RHEA:29827"/>
        <dbReference type="ChEBI" id="CHEBI:18420"/>
    </reaction>
</comment>
<comment type="caution">
    <text evidence="14">The sequence shown here is derived from an EMBL/GenBank/DDBJ whole genome shotgun (WGS) entry which is preliminary data.</text>
</comment>
<keyword evidence="11 13" id="KW-0472">Membrane</keyword>
<keyword evidence="6" id="KW-0997">Cell inner membrane</keyword>
<evidence type="ECO:0000256" key="5">
    <source>
        <dbReference type="ARBA" id="ARBA00022475"/>
    </source>
</evidence>
<keyword evidence="15" id="KW-1185">Reference proteome</keyword>
<name>M7N1G1_9BACT</name>
<dbReference type="InterPro" id="IPR004488">
    <property type="entry name" value="Mg/Co-transport_prot_CorA"/>
</dbReference>
<feature type="transmembrane region" description="Helical" evidence="13">
    <location>
        <begin position="258"/>
        <end position="278"/>
    </location>
</feature>
<protein>
    <recommendedName>
        <fullName evidence="3 13">Magnesium transport protein CorA</fullName>
    </recommendedName>
</protein>
<evidence type="ECO:0000256" key="6">
    <source>
        <dbReference type="ARBA" id="ARBA00022519"/>
    </source>
</evidence>
<feature type="transmembrane region" description="Helical" evidence="13">
    <location>
        <begin position="290"/>
        <end position="310"/>
    </location>
</feature>
<dbReference type="AlphaFoldDB" id="M7N1G1"/>
<dbReference type="NCBIfam" id="TIGR00383">
    <property type="entry name" value="corA"/>
    <property type="match status" value="1"/>
</dbReference>
<dbReference type="InterPro" id="IPR045863">
    <property type="entry name" value="CorA_TM1_TM2"/>
</dbReference>
<evidence type="ECO:0000256" key="4">
    <source>
        <dbReference type="ARBA" id="ARBA00022448"/>
    </source>
</evidence>
<evidence type="ECO:0000313" key="14">
    <source>
        <dbReference type="EMBL" id="EMR01056.1"/>
    </source>
</evidence>
<dbReference type="SUPFAM" id="SSF144083">
    <property type="entry name" value="Magnesium transport protein CorA, transmembrane region"/>
    <property type="match status" value="1"/>
</dbReference>
<dbReference type="SUPFAM" id="SSF143865">
    <property type="entry name" value="CorA soluble domain-like"/>
    <property type="match status" value="1"/>
</dbReference>
<dbReference type="STRING" id="1279009.ADICEAN_03827"/>
<accession>M7N1G1</accession>
<dbReference type="GO" id="GO:0005886">
    <property type="term" value="C:plasma membrane"/>
    <property type="evidence" value="ECO:0007669"/>
    <property type="project" value="UniProtKB-SubCell"/>
</dbReference>
<evidence type="ECO:0000313" key="15">
    <source>
        <dbReference type="Proteomes" id="UP000011910"/>
    </source>
</evidence>
<keyword evidence="10 13" id="KW-0406">Ion transport</keyword>
<evidence type="ECO:0000256" key="13">
    <source>
        <dbReference type="RuleBase" id="RU362010"/>
    </source>
</evidence>
<evidence type="ECO:0000256" key="9">
    <source>
        <dbReference type="ARBA" id="ARBA00022989"/>
    </source>
</evidence>
<dbReference type="Gene3D" id="3.30.460.20">
    <property type="entry name" value="CorA soluble domain-like"/>
    <property type="match status" value="1"/>
</dbReference>
<keyword evidence="9 13" id="KW-1133">Transmembrane helix</keyword>
<evidence type="ECO:0000256" key="2">
    <source>
        <dbReference type="ARBA" id="ARBA00009765"/>
    </source>
</evidence>
<evidence type="ECO:0000256" key="12">
    <source>
        <dbReference type="ARBA" id="ARBA00034269"/>
    </source>
</evidence>
<evidence type="ECO:0000256" key="3">
    <source>
        <dbReference type="ARBA" id="ARBA00019439"/>
    </source>
</evidence>